<comment type="caution">
    <text evidence="9">The sequence shown here is derived from an EMBL/GenBank/DDBJ whole genome shotgun (WGS) entry which is preliminary data.</text>
</comment>
<keyword evidence="10" id="KW-1185">Reference proteome</keyword>
<dbReference type="Gene3D" id="3.20.20.70">
    <property type="entry name" value="Aldolase class I"/>
    <property type="match status" value="1"/>
</dbReference>
<dbReference type="EMBL" id="JAFBEC010000003">
    <property type="protein sequence ID" value="MBM7632057.1"/>
    <property type="molecule type" value="Genomic_DNA"/>
</dbReference>
<keyword evidence="7" id="KW-0119">Carbohydrate metabolism</keyword>
<evidence type="ECO:0000256" key="6">
    <source>
        <dbReference type="ARBA" id="ARBA00023239"/>
    </source>
</evidence>
<dbReference type="InterPro" id="IPR011060">
    <property type="entry name" value="RibuloseP-bd_barrel"/>
</dbReference>
<feature type="domain" description="Orotidine 5'-phosphate decarboxylase" evidence="8">
    <location>
        <begin position="2"/>
        <end position="200"/>
    </location>
</feature>
<dbReference type="SMART" id="SM00934">
    <property type="entry name" value="OMPdecase"/>
    <property type="match status" value="1"/>
</dbReference>
<keyword evidence="5" id="KW-0554">One-carbon metabolism</keyword>
<gene>
    <name evidence="9" type="ORF">JOD17_001150</name>
</gene>
<protein>
    <recommendedName>
        <fullName evidence="4">3-hexulose-6-phosphate synthase</fullName>
        <ecNumber evidence="4">4.1.2.43</ecNumber>
    </recommendedName>
</protein>
<comment type="pathway">
    <text evidence="2">One-carbon metabolism; formaldehyde assimilation via RuMP pathway; D-fructose 6-phosphate from D-ribulose 5-phosphate and formaldehyde: step 1/2.</text>
</comment>
<evidence type="ECO:0000256" key="7">
    <source>
        <dbReference type="ARBA" id="ARBA00023277"/>
    </source>
</evidence>
<dbReference type="PANTHER" id="PTHR35039:SF3">
    <property type="entry name" value="3-KETO-L-GULONATE-6-PHOSPHATE DECARBOXYLASE SGBH-RELATED"/>
    <property type="match status" value="1"/>
</dbReference>
<dbReference type="InterPro" id="IPR041710">
    <property type="entry name" value="HPS/KGPDC"/>
</dbReference>
<accession>A0ABS2P9R6</accession>
<organism evidence="9 10">
    <name type="scientific">Geomicrobium sediminis</name>
    <dbReference type="NCBI Taxonomy" id="1347788"/>
    <lineage>
        <taxon>Bacteria</taxon>
        <taxon>Bacillati</taxon>
        <taxon>Bacillota</taxon>
        <taxon>Bacilli</taxon>
        <taxon>Bacillales</taxon>
        <taxon>Geomicrobium</taxon>
    </lineage>
</organism>
<dbReference type="Pfam" id="PF00215">
    <property type="entry name" value="OMPdecase"/>
    <property type="match status" value="1"/>
</dbReference>
<evidence type="ECO:0000256" key="5">
    <source>
        <dbReference type="ARBA" id="ARBA00022563"/>
    </source>
</evidence>
<dbReference type="EC" id="4.1.2.43" evidence="4"/>
<dbReference type="PANTHER" id="PTHR35039">
    <property type="entry name" value="3-KETO-L-GULONATE-6-PHOSPHATE DECARBOXYLASE SGBH-RELATED"/>
    <property type="match status" value="1"/>
</dbReference>
<comment type="catalytic activity">
    <reaction evidence="1">
        <text>D-ribulose 5-phosphate + formaldehyde = D-arabino-hex-3-ulose 6-phosphate</text>
        <dbReference type="Rhea" id="RHEA:25201"/>
        <dbReference type="ChEBI" id="CHEBI:16842"/>
        <dbReference type="ChEBI" id="CHEBI:58121"/>
        <dbReference type="ChEBI" id="CHEBI:58542"/>
        <dbReference type="EC" id="4.1.2.43"/>
    </reaction>
</comment>
<dbReference type="Proteomes" id="UP000741863">
    <property type="component" value="Unassembled WGS sequence"/>
</dbReference>
<evidence type="ECO:0000256" key="1">
    <source>
        <dbReference type="ARBA" id="ARBA00000718"/>
    </source>
</evidence>
<evidence type="ECO:0000256" key="4">
    <source>
        <dbReference type="ARBA" id="ARBA00012890"/>
    </source>
</evidence>
<comment type="similarity">
    <text evidence="3">Belongs to the HPS/KGPDC family. HPS subfamily.</text>
</comment>
<evidence type="ECO:0000256" key="3">
    <source>
        <dbReference type="ARBA" id="ARBA00006350"/>
    </source>
</evidence>
<evidence type="ECO:0000313" key="9">
    <source>
        <dbReference type="EMBL" id="MBM7632057.1"/>
    </source>
</evidence>
<dbReference type="RefSeq" id="WP_204696127.1">
    <property type="nucleotide sequence ID" value="NZ_JAFBEC010000003.1"/>
</dbReference>
<dbReference type="InterPro" id="IPR017553">
    <property type="entry name" value="3-hexulose-6-phosphate_synth"/>
</dbReference>
<dbReference type="InterPro" id="IPR001754">
    <property type="entry name" value="OMPdeCOase_dom"/>
</dbReference>
<dbReference type="CDD" id="cd04726">
    <property type="entry name" value="KGPDC_HPS"/>
    <property type="match status" value="1"/>
</dbReference>
<dbReference type="SUPFAM" id="SSF51366">
    <property type="entry name" value="Ribulose-phoshate binding barrel"/>
    <property type="match status" value="1"/>
</dbReference>
<evidence type="ECO:0000256" key="2">
    <source>
        <dbReference type="ARBA" id="ARBA00005014"/>
    </source>
</evidence>
<dbReference type="InterPro" id="IPR013785">
    <property type="entry name" value="Aldolase_TIM"/>
</dbReference>
<dbReference type="GO" id="GO:0043801">
    <property type="term" value="F:hexulose-6-phosphate synthase activity"/>
    <property type="evidence" value="ECO:0007669"/>
    <property type="project" value="UniProtKB-EC"/>
</dbReference>
<reference evidence="9 10" key="1">
    <citation type="submission" date="2021-01" db="EMBL/GenBank/DDBJ databases">
        <title>Genomic Encyclopedia of Type Strains, Phase IV (KMG-IV): sequencing the most valuable type-strain genomes for metagenomic binning, comparative biology and taxonomic classification.</title>
        <authorList>
            <person name="Goeker M."/>
        </authorList>
    </citation>
    <scope>NUCLEOTIDE SEQUENCE [LARGE SCALE GENOMIC DNA]</scope>
    <source>
        <strain evidence="9 10">DSM 25540</strain>
    </source>
</reference>
<sequence length="206" mass="22343">MKLQLALDRLTWDECFAIANEVRDNIDIIEVGTGVIKEYGMAIVREMNVQFPNHALLADMKICDAGRHEANQAFQAGADVATVMAFAPEATIEETLRVAKEQNKTMMIDLLGVESSQKVHQLHSLGATFVGVHLGKDQQKQQAFSASQFDIVKDVDVQTAVAGGVTLESLQTIKKHKPDVIIVGSSITAAANPAHIAKSMKALLHV</sequence>
<evidence type="ECO:0000313" key="10">
    <source>
        <dbReference type="Proteomes" id="UP000741863"/>
    </source>
</evidence>
<name>A0ABS2P9R6_9BACL</name>
<evidence type="ECO:0000259" key="8">
    <source>
        <dbReference type="SMART" id="SM00934"/>
    </source>
</evidence>
<dbReference type="NCBIfam" id="TIGR03128">
    <property type="entry name" value="RuMP_HxlA"/>
    <property type="match status" value="1"/>
</dbReference>
<proteinExistence type="inferred from homology"/>
<keyword evidence="6 9" id="KW-0456">Lyase</keyword>